<dbReference type="PROSITE" id="PS50881">
    <property type="entry name" value="S5_DSRBD"/>
    <property type="match status" value="1"/>
</dbReference>
<dbReference type="InterPro" id="IPR014721">
    <property type="entry name" value="Ribsml_uS5_D2-typ_fold_subgr"/>
</dbReference>
<feature type="domain" description="S5 DRBM" evidence="9">
    <location>
        <begin position="78"/>
        <end position="141"/>
    </location>
</feature>
<dbReference type="InterPro" id="IPR020568">
    <property type="entry name" value="Ribosomal_Su5_D2-typ_SF"/>
</dbReference>
<evidence type="ECO:0000256" key="3">
    <source>
        <dbReference type="ARBA" id="ARBA00023274"/>
    </source>
</evidence>
<dbReference type="InterPro" id="IPR005711">
    <property type="entry name" value="Ribosomal_uS5_euk/arc"/>
</dbReference>
<evidence type="ECO:0000256" key="4">
    <source>
        <dbReference type="ARBA" id="ARBA00035255"/>
    </source>
</evidence>
<dbReference type="Proteomes" id="UP001175227">
    <property type="component" value="Unassembled WGS sequence"/>
</dbReference>
<dbReference type="GO" id="GO:0003723">
    <property type="term" value="F:RNA binding"/>
    <property type="evidence" value="ECO:0007669"/>
    <property type="project" value="InterPro"/>
</dbReference>
<accession>A0AA39PJZ7</accession>
<protein>
    <recommendedName>
        <fullName evidence="4">Small ribosomal subunit protein uS5</fullName>
    </recommendedName>
    <alternativeName>
        <fullName evidence="5">40S ribosomal protein S2</fullName>
    </alternativeName>
</protein>
<dbReference type="PANTHER" id="PTHR13718">
    <property type="entry name" value="RIBOSOMAL S SUBUNIT"/>
    <property type="match status" value="1"/>
</dbReference>
<feature type="region of interest" description="Disordered" evidence="8">
    <location>
        <begin position="1"/>
        <end position="34"/>
    </location>
</feature>
<dbReference type="Gene3D" id="3.30.160.20">
    <property type="match status" value="1"/>
</dbReference>
<evidence type="ECO:0000256" key="1">
    <source>
        <dbReference type="ARBA" id="ARBA00008945"/>
    </source>
</evidence>
<reference evidence="10" key="1">
    <citation type="submission" date="2023-06" db="EMBL/GenBank/DDBJ databases">
        <authorList>
            <consortium name="Lawrence Berkeley National Laboratory"/>
            <person name="Ahrendt S."/>
            <person name="Sahu N."/>
            <person name="Indic B."/>
            <person name="Wong-Bajracharya J."/>
            <person name="Merenyi Z."/>
            <person name="Ke H.-M."/>
            <person name="Monk M."/>
            <person name="Kocsube S."/>
            <person name="Drula E."/>
            <person name="Lipzen A."/>
            <person name="Balint B."/>
            <person name="Henrissat B."/>
            <person name="Andreopoulos B."/>
            <person name="Martin F.M."/>
            <person name="Harder C.B."/>
            <person name="Rigling D."/>
            <person name="Ford K.L."/>
            <person name="Foster G.D."/>
            <person name="Pangilinan J."/>
            <person name="Papanicolaou A."/>
            <person name="Barry K."/>
            <person name="LaButti K."/>
            <person name="Viragh M."/>
            <person name="Koriabine M."/>
            <person name="Yan M."/>
            <person name="Riley R."/>
            <person name="Champramary S."/>
            <person name="Plett K.L."/>
            <person name="Tsai I.J."/>
            <person name="Slot J."/>
            <person name="Sipos G."/>
            <person name="Plett J."/>
            <person name="Nagy L.G."/>
            <person name="Grigoriev I.V."/>
        </authorList>
    </citation>
    <scope>NUCLEOTIDE SEQUENCE</scope>
    <source>
        <strain evidence="10">ICMP 16352</strain>
    </source>
</reference>
<evidence type="ECO:0000313" key="11">
    <source>
        <dbReference type="Proteomes" id="UP001175227"/>
    </source>
</evidence>
<dbReference type="Pfam" id="PF00333">
    <property type="entry name" value="Ribosomal_S5"/>
    <property type="match status" value="1"/>
</dbReference>
<evidence type="ECO:0000313" key="10">
    <source>
        <dbReference type="EMBL" id="KAK0485688.1"/>
    </source>
</evidence>
<evidence type="ECO:0000256" key="6">
    <source>
        <dbReference type="PROSITE-ProRule" id="PRU00268"/>
    </source>
</evidence>
<comment type="similarity">
    <text evidence="1 7">Belongs to the universal ribosomal protein uS5 family.</text>
</comment>
<dbReference type="InterPro" id="IPR013810">
    <property type="entry name" value="Ribosomal_uS5_N"/>
</dbReference>
<evidence type="ECO:0000256" key="8">
    <source>
        <dbReference type="SAM" id="MobiDB-lite"/>
    </source>
</evidence>
<evidence type="ECO:0000256" key="5">
    <source>
        <dbReference type="ARBA" id="ARBA00035407"/>
    </source>
</evidence>
<dbReference type="SUPFAM" id="SSF54768">
    <property type="entry name" value="dsRNA-binding domain-like"/>
    <property type="match status" value="1"/>
</dbReference>
<proteinExistence type="inferred from homology"/>
<dbReference type="Gene3D" id="3.30.230.10">
    <property type="match status" value="1"/>
</dbReference>
<dbReference type="NCBIfam" id="TIGR01020">
    <property type="entry name" value="uS5_euk_arch"/>
    <property type="match status" value="1"/>
</dbReference>
<dbReference type="EMBL" id="JAUEPR010000004">
    <property type="protein sequence ID" value="KAK0485688.1"/>
    <property type="molecule type" value="Genomic_DNA"/>
</dbReference>
<dbReference type="Pfam" id="PF03719">
    <property type="entry name" value="Ribosomal_S5_C"/>
    <property type="match status" value="1"/>
</dbReference>
<dbReference type="GO" id="GO:0006412">
    <property type="term" value="P:translation"/>
    <property type="evidence" value="ECO:0007669"/>
    <property type="project" value="InterPro"/>
</dbReference>
<keyword evidence="3 6" id="KW-0687">Ribonucleoprotein</keyword>
<gene>
    <name evidence="10" type="ORF">IW261DRAFT_1581892</name>
</gene>
<keyword evidence="11" id="KW-1185">Reference proteome</keyword>
<feature type="compositionally biased region" description="Basic residues" evidence="8">
    <location>
        <begin position="20"/>
        <end position="29"/>
    </location>
</feature>
<dbReference type="FunFam" id="3.30.160.20:FF:000002">
    <property type="entry name" value="40S ribosomal protein S2"/>
    <property type="match status" value="1"/>
</dbReference>
<dbReference type="SUPFAM" id="SSF54211">
    <property type="entry name" value="Ribosomal protein S5 domain 2-like"/>
    <property type="match status" value="1"/>
</dbReference>
<organism evidence="10 11">
    <name type="scientific">Armillaria novae-zelandiae</name>
    <dbReference type="NCBI Taxonomy" id="153914"/>
    <lineage>
        <taxon>Eukaryota</taxon>
        <taxon>Fungi</taxon>
        <taxon>Dikarya</taxon>
        <taxon>Basidiomycota</taxon>
        <taxon>Agaricomycotina</taxon>
        <taxon>Agaricomycetes</taxon>
        <taxon>Agaricomycetidae</taxon>
        <taxon>Agaricales</taxon>
        <taxon>Marasmiineae</taxon>
        <taxon>Physalacriaceae</taxon>
        <taxon>Armillaria</taxon>
    </lineage>
</organism>
<dbReference type="AlphaFoldDB" id="A0AA39PJZ7"/>
<dbReference type="InterPro" id="IPR005324">
    <property type="entry name" value="Ribosomal_uS5_C"/>
</dbReference>
<evidence type="ECO:0000256" key="2">
    <source>
        <dbReference type="ARBA" id="ARBA00022980"/>
    </source>
</evidence>
<dbReference type="FunFam" id="3.30.230.10:FF:000004">
    <property type="entry name" value="40S ribosomal protein S2"/>
    <property type="match status" value="1"/>
</dbReference>
<sequence>MADAPRGRGGFGRGRGDRGRGRRGPRRGARKDDEKEWIPVTKLGRLVKDGKIKSMEEIYLFSLPVKEFQIIDFFLPKLKDEVMKIMPVQKQTRAGQRTRFKAFVAIGDFDGHVGLGVKCAKEVATAIRGAIILAKLSVIPVRRGYWGAALGEPHTVPSKVSGKVGSVMCRLIPAPRGTGIVAAPASKRILQLAGVEDVYTQSKGSTATMGNFLKATFAAITKTYCVLDARLVEGYSCVQAPLRRVQCTSSACCREEVEITVYSTVSVSMCCISFYGYAI</sequence>
<name>A0AA39PJZ7_9AGAR</name>
<evidence type="ECO:0000259" key="9">
    <source>
        <dbReference type="PROSITE" id="PS50881"/>
    </source>
</evidence>
<comment type="caution">
    <text evidence="10">The sequence shown here is derived from an EMBL/GenBank/DDBJ whole genome shotgun (WGS) entry which is preliminary data.</text>
</comment>
<dbReference type="GO" id="GO:0003735">
    <property type="term" value="F:structural constituent of ribosome"/>
    <property type="evidence" value="ECO:0007669"/>
    <property type="project" value="UniProtKB-UniRule"/>
</dbReference>
<dbReference type="InterPro" id="IPR018192">
    <property type="entry name" value="Ribosomal_uS5_N_CS"/>
</dbReference>
<dbReference type="PANTHER" id="PTHR13718:SF4">
    <property type="entry name" value="40S RIBOSOMAL PROTEIN S2"/>
    <property type="match status" value="1"/>
</dbReference>
<dbReference type="InterPro" id="IPR000851">
    <property type="entry name" value="Ribosomal_uS5"/>
</dbReference>
<dbReference type="GO" id="GO:0022627">
    <property type="term" value="C:cytosolic small ribosomal subunit"/>
    <property type="evidence" value="ECO:0007669"/>
    <property type="project" value="TreeGrafter"/>
</dbReference>
<dbReference type="PROSITE" id="PS00585">
    <property type="entry name" value="RIBOSOMAL_S5"/>
    <property type="match status" value="1"/>
</dbReference>
<evidence type="ECO:0000256" key="7">
    <source>
        <dbReference type="RuleBase" id="RU003823"/>
    </source>
</evidence>
<keyword evidence="2 6" id="KW-0689">Ribosomal protein</keyword>